<evidence type="ECO:0000313" key="5">
    <source>
        <dbReference type="Proteomes" id="UP000539372"/>
    </source>
</evidence>
<dbReference type="InterPro" id="IPR015590">
    <property type="entry name" value="Aldehyde_DH_dom"/>
</dbReference>
<protein>
    <submittedName>
        <fullName evidence="4">Aldehyde dehydrogenase</fullName>
    </submittedName>
</protein>
<keyword evidence="2" id="KW-0560">Oxidoreductase</keyword>
<feature type="domain" description="Aldehyde dehydrogenase" evidence="3">
    <location>
        <begin position="28"/>
        <end position="493"/>
    </location>
</feature>
<accession>A0A7Y0E1E0</accession>
<dbReference type="FunFam" id="3.40.605.10:FF:000001">
    <property type="entry name" value="Aldehyde dehydrogenase 1"/>
    <property type="match status" value="1"/>
</dbReference>
<dbReference type="Proteomes" id="UP000539372">
    <property type="component" value="Unassembled WGS sequence"/>
</dbReference>
<dbReference type="PROSITE" id="PS00070">
    <property type="entry name" value="ALDEHYDE_DEHYDR_CYS"/>
    <property type="match status" value="1"/>
</dbReference>
<dbReference type="AlphaFoldDB" id="A0A7Y0E1E0"/>
<dbReference type="InterPro" id="IPR016162">
    <property type="entry name" value="Ald_DH_N"/>
</dbReference>
<organism evidence="4 5">
    <name type="scientific">Pacificispira spongiicola</name>
    <dbReference type="NCBI Taxonomy" id="2729598"/>
    <lineage>
        <taxon>Bacteria</taxon>
        <taxon>Pseudomonadati</taxon>
        <taxon>Pseudomonadota</taxon>
        <taxon>Alphaproteobacteria</taxon>
        <taxon>Rhodospirillales</taxon>
        <taxon>Rhodospirillaceae</taxon>
        <taxon>Pacificispira</taxon>
    </lineage>
</organism>
<dbReference type="Gene3D" id="3.40.605.10">
    <property type="entry name" value="Aldehyde Dehydrogenase, Chain A, domain 1"/>
    <property type="match status" value="1"/>
</dbReference>
<evidence type="ECO:0000256" key="2">
    <source>
        <dbReference type="ARBA" id="ARBA00023002"/>
    </source>
</evidence>
<dbReference type="InterPro" id="IPR016160">
    <property type="entry name" value="Ald_DH_CS_CYS"/>
</dbReference>
<dbReference type="GO" id="GO:0004030">
    <property type="term" value="F:aldehyde dehydrogenase [NAD(P)+] activity"/>
    <property type="evidence" value="ECO:0007669"/>
    <property type="project" value="UniProtKB-ARBA"/>
</dbReference>
<evidence type="ECO:0000259" key="3">
    <source>
        <dbReference type="Pfam" id="PF00171"/>
    </source>
</evidence>
<reference evidence="4 5" key="1">
    <citation type="submission" date="2020-04" db="EMBL/GenBank/DDBJ databases">
        <title>Rhodospirillaceae bacterium KN72 isolated from deep sea.</title>
        <authorList>
            <person name="Zhang D.-C."/>
        </authorList>
    </citation>
    <scope>NUCLEOTIDE SEQUENCE [LARGE SCALE GENOMIC DNA]</scope>
    <source>
        <strain evidence="4 5">KN72</strain>
    </source>
</reference>
<dbReference type="SUPFAM" id="SSF53720">
    <property type="entry name" value="ALDH-like"/>
    <property type="match status" value="1"/>
</dbReference>
<gene>
    <name evidence="4" type="ORF">HH303_13205</name>
</gene>
<dbReference type="InterPro" id="IPR016163">
    <property type="entry name" value="Ald_DH_C"/>
</dbReference>
<dbReference type="RefSeq" id="WP_169625847.1">
    <property type="nucleotide sequence ID" value="NZ_JABBNT010000004.1"/>
</dbReference>
<comment type="similarity">
    <text evidence="1">Belongs to the aldehyde dehydrogenase family.</text>
</comment>
<sequence length="499" mass="53407">MTLTVQDWKKKAAAIKPETRMYIDGKFVDSVTGRKFESINPATGEVVAAVAQGNAEDVDRAVASGRKAFKSGVWSRMEPRARMDVMSRFADLIEEHAEDFAVLDTLDMGKPISDMINVDIPGSLSTIRFFAESIDKMEGVVTATNSDALHYILRQPIGVCGLVVPWNYPLMMAAWKIAPALSCGNSIILKPAEQSPLSALLLAKLFSEAGGPDGVFNVVTGFGEETGKPMALHMDVDKIGFTGSGEVGKLMLIYAGQSNMKRVTTECGGKSPQIVMADCEDLETAAATGVAGIYGNQGEVCSAGSRILVDRKLYGDYVDLFTAAAKKSVALGDPLNPDTTMGPLVTTEQQSRVLGYIDAGKSEGAKLAFGGVVPAEYNAGCYVEPTLFTDVSNKMKIAQEEIFGPVASIIPVDGYDNAIEVANDTIYGLAASIWTADLKKAHRFARDIEAGIVWVNAYEAGDATTPWGGFKQSGNGRDKCLEALTQYTQTKSVWIDLNG</sequence>
<comment type="caution">
    <text evidence="4">The sequence shown here is derived from an EMBL/GenBank/DDBJ whole genome shotgun (WGS) entry which is preliminary data.</text>
</comment>
<keyword evidence="5" id="KW-1185">Reference proteome</keyword>
<dbReference type="Pfam" id="PF00171">
    <property type="entry name" value="Aldedh"/>
    <property type="match status" value="1"/>
</dbReference>
<dbReference type="EMBL" id="JABBNT010000004">
    <property type="protein sequence ID" value="NMM45445.1"/>
    <property type="molecule type" value="Genomic_DNA"/>
</dbReference>
<dbReference type="PANTHER" id="PTHR11699">
    <property type="entry name" value="ALDEHYDE DEHYDROGENASE-RELATED"/>
    <property type="match status" value="1"/>
</dbReference>
<dbReference type="FunFam" id="3.40.309.10:FF:000012">
    <property type="entry name" value="Betaine aldehyde dehydrogenase"/>
    <property type="match status" value="1"/>
</dbReference>
<dbReference type="Gene3D" id="3.40.309.10">
    <property type="entry name" value="Aldehyde Dehydrogenase, Chain A, domain 2"/>
    <property type="match status" value="1"/>
</dbReference>
<proteinExistence type="inferred from homology"/>
<name>A0A7Y0E1E0_9PROT</name>
<evidence type="ECO:0000256" key="1">
    <source>
        <dbReference type="ARBA" id="ARBA00009986"/>
    </source>
</evidence>
<dbReference type="CDD" id="cd07112">
    <property type="entry name" value="ALDH_GABALDH-PuuC"/>
    <property type="match status" value="1"/>
</dbReference>
<dbReference type="InterPro" id="IPR016161">
    <property type="entry name" value="Ald_DH/histidinol_DH"/>
</dbReference>
<evidence type="ECO:0000313" key="4">
    <source>
        <dbReference type="EMBL" id="NMM45445.1"/>
    </source>
</evidence>